<feature type="transmembrane region" description="Helical" evidence="11">
    <location>
        <begin position="257"/>
        <end position="280"/>
    </location>
</feature>
<proteinExistence type="inferred from homology"/>
<dbReference type="SUPFAM" id="SSF81321">
    <property type="entry name" value="Family A G protein-coupled receptor-like"/>
    <property type="match status" value="1"/>
</dbReference>
<evidence type="ECO:0000256" key="7">
    <source>
        <dbReference type="ARBA" id="ARBA00023170"/>
    </source>
</evidence>
<dbReference type="RefSeq" id="NP_612677.1">
    <property type="nucleotide sequence ID" value="NC_003521.1"/>
</dbReference>
<keyword evidence="15" id="KW-1185">Reference proteome</keyword>
<evidence type="ECO:0000256" key="3">
    <source>
        <dbReference type="ARBA" id="ARBA00022692"/>
    </source>
</evidence>
<keyword evidence="3 9" id="KW-0812">Transmembrane</keyword>
<dbReference type="Proteomes" id="UP000099188">
    <property type="component" value="Segment"/>
</dbReference>
<name>Q8QS55_9BETA</name>
<dbReference type="GO" id="GO:0016020">
    <property type="term" value="C:membrane"/>
    <property type="evidence" value="ECO:0007669"/>
    <property type="project" value="InterPro"/>
</dbReference>
<evidence type="ECO:0000256" key="8">
    <source>
        <dbReference type="ARBA" id="ARBA00023224"/>
    </source>
</evidence>
<reference evidence="13 15" key="1">
    <citation type="journal article" date="2003" name="J. Gen. Virol.">
        <title>The human cytomegalovirus genome revisited: comparison with the chimpanzee cytomegalovirus genome.</title>
        <authorList>
            <person name="Davison A.J."/>
            <person name="Dolan A."/>
            <person name="Akter P."/>
            <person name="Addison C."/>
            <person name="Dargan D.J."/>
            <person name="Alcendor D.J."/>
            <person name="McGeoch D.J."/>
            <person name="Hayward G.S."/>
        </authorList>
    </citation>
    <scope>NUCLEOTIDE SEQUENCE [LARGE SCALE GENOMIC DNA]</scope>
    <source>
        <strain evidence="13">Heberling</strain>
    </source>
</reference>
<dbReference type="InterPro" id="IPR000276">
    <property type="entry name" value="GPCR_Rhodpsn"/>
</dbReference>
<evidence type="ECO:0000256" key="1">
    <source>
        <dbReference type="ARBA" id="ARBA00004598"/>
    </source>
</evidence>
<feature type="compositionally biased region" description="Polar residues" evidence="10">
    <location>
        <begin position="419"/>
        <end position="432"/>
    </location>
</feature>
<keyword evidence="13" id="KW-0261">Viral envelope protein</keyword>
<dbReference type="KEGG" id="vg:935546"/>
<dbReference type="PRINTS" id="PR00237">
    <property type="entry name" value="GPCRRHODOPSN"/>
</dbReference>
<feature type="transmembrane region" description="Helical" evidence="11">
    <location>
        <begin position="110"/>
        <end position="128"/>
    </location>
</feature>
<keyword evidence="5 9" id="KW-0297">G-protein coupled receptor</keyword>
<evidence type="ECO:0000259" key="12">
    <source>
        <dbReference type="PROSITE" id="PS50262"/>
    </source>
</evidence>
<dbReference type="PANTHER" id="PTHR10489:SF932">
    <property type="entry name" value="G-PROTEIN COUPLED RECEPTORS FAMILY 1 PROFILE DOMAIN-CONTAINING PROTEIN"/>
    <property type="match status" value="1"/>
</dbReference>
<dbReference type="Pfam" id="PF00001">
    <property type="entry name" value="7tm_1"/>
    <property type="match status" value="1"/>
</dbReference>
<dbReference type="CDD" id="cd00637">
    <property type="entry name" value="7tm_classA_rhodopsin-like"/>
    <property type="match status" value="1"/>
</dbReference>
<dbReference type="InterPro" id="IPR050119">
    <property type="entry name" value="CCR1-9-like"/>
</dbReference>
<evidence type="ECO:0000256" key="4">
    <source>
        <dbReference type="ARBA" id="ARBA00022989"/>
    </source>
</evidence>
<feature type="transmembrane region" description="Helical" evidence="11">
    <location>
        <begin position="220"/>
        <end position="245"/>
    </location>
</feature>
<feature type="transmembrane region" description="Helical" evidence="11">
    <location>
        <begin position="148"/>
        <end position="171"/>
    </location>
</feature>
<comment type="subcellular location">
    <subcellularLocation>
        <location evidence="1">Host cell membrane</location>
        <topology evidence="1">Multi-pass membrane protein</topology>
    </subcellularLocation>
</comment>
<protein>
    <submittedName>
        <fullName evidence="13">Envelope glycoprotein UL33</fullName>
    </submittedName>
</protein>
<organism evidence="13 15">
    <name type="scientific">Panine betaherpesvirus 2</name>
    <name type="common">Chimpanzee cytomegalovirus</name>
    <dbReference type="NCBI Taxonomy" id="188763"/>
    <lineage>
        <taxon>Viruses</taxon>
        <taxon>Duplodnaviria</taxon>
        <taxon>Heunggongvirae</taxon>
        <taxon>Peploviricota</taxon>
        <taxon>Herviviricetes</taxon>
        <taxon>Herpesvirales</taxon>
        <taxon>Orthoherpesviridae</taxon>
        <taxon>Betaherpesvirinae</taxon>
        <taxon>Cytomegalovirus</taxon>
        <taxon>Cytomegalovirus paninebeta2</taxon>
    </lineage>
</organism>
<gene>
    <name evidence="13" type="primary">UL33</name>
    <name evidence="13" type="ORF">CCMVgp035</name>
</gene>
<accession>Q8QS55</accession>
<evidence type="ECO:0000313" key="13">
    <source>
        <dbReference type="EMBL" id="AAM00684.1"/>
    </source>
</evidence>
<sequence length="432" mass="48128">MDTLLHNVTNRSGGIPHVRDACNQTETLQAIRTTEAFLNLLIILVGGPLNAVVLVTQLLSNHVHGYSTPTIYMTNLYSTNFLTLSILPFIVLSNQHLLGTNVASCKFLSVIYYSSCTVGFATVALIAADRYRVIHRRTYARQSYRSTYVILLITWLMGLIFSTPAAVYTTVVAHDDKNDTMNASDTSNGSDTNNTNASYHTCVMYFVADEVYTVLMSWKVLLTVVWGVAPVVMMTWFYTFFYYTVRRTAQKKKSRTLTFVSVLLLSFVILQTPYVSIMIFNSYATGKWSLECQHQTLRLTVSTLSRLVPNLHCLINPILYALLGNDFLTRLRQCIRGQLFDRRAFLRSQQQHGGTTDAAGTTQLLPTSPTSGATSEHGKTSSGTKPARVKRGQTFNVPGDTPKSRPKTTCRQHGVSLGQRLSQSHHNLSLGV</sequence>
<dbReference type="InterPro" id="IPR017452">
    <property type="entry name" value="GPCR_Rhodpsn_7TM"/>
</dbReference>
<dbReference type="Gene3D" id="1.20.1070.10">
    <property type="entry name" value="Rhodopsin 7-helix transmembrane proteins"/>
    <property type="match status" value="1"/>
</dbReference>
<feature type="transmembrane region" description="Helical" evidence="11">
    <location>
        <begin position="36"/>
        <end position="59"/>
    </location>
</feature>
<keyword evidence="2" id="KW-1043">Host membrane</keyword>
<evidence type="ECO:0000256" key="11">
    <source>
        <dbReference type="SAM" id="Phobius"/>
    </source>
</evidence>
<keyword evidence="7 9" id="KW-0675">Receptor</keyword>
<evidence type="ECO:0000256" key="6">
    <source>
        <dbReference type="ARBA" id="ARBA00023136"/>
    </source>
</evidence>
<keyword evidence="4 11" id="KW-1133">Transmembrane helix</keyword>
<keyword evidence="8 9" id="KW-0807">Transducer</keyword>
<dbReference type="OrthoDB" id="15216at10239"/>
<evidence type="ECO:0000256" key="9">
    <source>
        <dbReference type="RuleBase" id="RU000688"/>
    </source>
</evidence>
<keyword evidence="6 11" id="KW-0472">Membrane</keyword>
<dbReference type="EMBL" id="MZ151943">
    <property type="protein sequence ID" value="QXV67787.1"/>
    <property type="molecule type" value="Genomic_DNA"/>
</dbReference>
<evidence type="ECO:0000256" key="2">
    <source>
        <dbReference type="ARBA" id="ARBA00022511"/>
    </source>
</evidence>
<dbReference type="GO" id="GO:0020002">
    <property type="term" value="C:host cell plasma membrane"/>
    <property type="evidence" value="ECO:0007669"/>
    <property type="project" value="UniProtKB-SubCell"/>
</dbReference>
<feature type="compositionally biased region" description="Polar residues" evidence="10">
    <location>
        <begin position="351"/>
        <end position="384"/>
    </location>
</feature>
<evidence type="ECO:0000313" key="14">
    <source>
        <dbReference type="EMBL" id="QXV67787.1"/>
    </source>
</evidence>
<feature type="transmembrane region" description="Helical" evidence="11">
    <location>
        <begin position="71"/>
        <end position="90"/>
    </location>
</feature>
<dbReference type="PROSITE" id="PS00237">
    <property type="entry name" value="G_PROTEIN_RECEP_F1_1"/>
    <property type="match status" value="1"/>
</dbReference>
<evidence type="ECO:0000313" key="15">
    <source>
        <dbReference type="Proteomes" id="UP000099188"/>
    </source>
</evidence>
<reference evidence="14" key="2">
    <citation type="submission" date="2021-05" db="EMBL/GenBank/DDBJ databases">
        <title>Cloning and multi-omic analysis of chimpanzee cytomegalovirus: a resource for comparative functional genomics.</title>
        <authorList>
            <person name="Phan Q.V."/>
        </authorList>
    </citation>
    <scope>NUCLEOTIDE SEQUENCE</scope>
    <source>
        <strain evidence="14">Heberling</strain>
    </source>
</reference>
<keyword evidence="13" id="KW-0946">Virion</keyword>
<feature type="region of interest" description="Disordered" evidence="10">
    <location>
        <begin position="351"/>
        <end position="432"/>
    </location>
</feature>
<evidence type="ECO:0000256" key="5">
    <source>
        <dbReference type="ARBA" id="ARBA00023040"/>
    </source>
</evidence>
<dbReference type="GO" id="GO:0019031">
    <property type="term" value="C:viral envelope"/>
    <property type="evidence" value="ECO:0007669"/>
    <property type="project" value="UniProtKB-KW"/>
</dbReference>
<dbReference type="PROSITE" id="PS50262">
    <property type="entry name" value="G_PROTEIN_RECEP_F1_2"/>
    <property type="match status" value="1"/>
</dbReference>
<dbReference type="PANTHER" id="PTHR10489">
    <property type="entry name" value="CELL ADHESION MOLECULE"/>
    <property type="match status" value="1"/>
</dbReference>
<feature type="domain" description="G-protein coupled receptors family 1 profile" evidence="12">
    <location>
        <begin position="49"/>
        <end position="320"/>
    </location>
</feature>
<dbReference type="EMBL" id="AF480884">
    <property type="protein sequence ID" value="AAM00684.1"/>
    <property type="molecule type" value="Genomic_DNA"/>
</dbReference>
<evidence type="ECO:0000256" key="10">
    <source>
        <dbReference type="SAM" id="MobiDB-lite"/>
    </source>
</evidence>
<keyword evidence="2" id="KW-1032">Host cell membrane</keyword>
<dbReference type="GO" id="GO:0004930">
    <property type="term" value="F:G protein-coupled receptor activity"/>
    <property type="evidence" value="ECO:0007669"/>
    <property type="project" value="UniProtKB-KW"/>
</dbReference>
<comment type="similarity">
    <text evidence="9">Belongs to the G-protein coupled receptor 1 family.</text>
</comment>
<dbReference type="GeneID" id="935546"/>